<evidence type="ECO:0000313" key="2">
    <source>
        <dbReference type="Proteomes" id="UP000740926"/>
    </source>
</evidence>
<proteinExistence type="predicted"/>
<accession>A0A9P6XLM1</accession>
<dbReference type="EMBL" id="JAANIU010020716">
    <property type="protein sequence ID" value="KAG1523571.1"/>
    <property type="molecule type" value="Genomic_DNA"/>
</dbReference>
<comment type="caution">
    <text evidence="1">The sequence shown here is derived from an EMBL/GenBank/DDBJ whole genome shotgun (WGS) entry which is preliminary data.</text>
</comment>
<protein>
    <submittedName>
        <fullName evidence="1">Uncharacterized protein</fullName>
    </submittedName>
</protein>
<reference evidence="1 2" key="1">
    <citation type="journal article" date="2020" name="Microb. Genom.">
        <title>Genetic diversity of clinical and environmental Mucorales isolates obtained from an investigation of mucormycosis cases among solid organ transplant recipients.</title>
        <authorList>
            <person name="Nguyen M.H."/>
            <person name="Kaul D."/>
            <person name="Muto C."/>
            <person name="Cheng S.J."/>
            <person name="Richter R.A."/>
            <person name="Bruno V.M."/>
            <person name="Liu G."/>
            <person name="Beyhan S."/>
            <person name="Sundermann A.J."/>
            <person name="Mounaud S."/>
            <person name="Pasculle A.W."/>
            <person name="Nierman W.C."/>
            <person name="Driscoll E."/>
            <person name="Cumbie R."/>
            <person name="Clancy C.J."/>
            <person name="Dupont C.L."/>
        </authorList>
    </citation>
    <scope>NUCLEOTIDE SEQUENCE [LARGE SCALE GENOMIC DNA]</scope>
    <source>
        <strain evidence="1 2">GL24</strain>
    </source>
</reference>
<gene>
    <name evidence="1" type="ORF">G6F50_018598</name>
</gene>
<organism evidence="1 2">
    <name type="scientific">Rhizopus delemar</name>
    <dbReference type="NCBI Taxonomy" id="936053"/>
    <lineage>
        <taxon>Eukaryota</taxon>
        <taxon>Fungi</taxon>
        <taxon>Fungi incertae sedis</taxon>
        <taxon>Mucoromycota</taxon>
        <taxon>Mucoromycotina</taxon>
        <taxon>Mucoromycetes</taxon>
        <taxon>Mucorales</taxon>
        <taxon>Mucorineae</taxon>
        <taxon>Rhizopodaceae</taxon>
        <taxon>Rhizopus</taxon>
    </lineage>
</organism>
<sequence>MRGVPAQCTAAVRDVLPDDGRGGVAGEHAIATPQQVIKRVQACFQLPVLAGHEHTVDFRVQAGDVVDGCAVDVQDQGMPQL</sequence>
<dbReference type="AlphaFoldDB" id="A0A9P6XLM1"/>
<dbReference type="Proteomes" id="UP000740926">
    <property type="component" value="Unassembled WGS sequence"/>
</dbReference>
<evidence type="ECO:0000313" key="1">
    <source>
        <dbReference type="EMBL" id="KAG1523571.1"/>
    </source>
</evidence>
<name>A0A9P6XLM1_9FUNG</name>
<keyword evidence="2" id="KW-1185">Reference proteome</keyword>